<dbReference type="OrthoDB" id="175993at2"/>
<dbReference type="Pfam" id="PF01344">
    <property type="entry name" value="Kelch_1"/>
    <property type="match status" value="3"/>
</dbReference>
<sequence>MIYFLRTFVLIGLLLCVISCSSDSEARPSGDPETWESFAFPESDCQWNDLAPSAIPKLEAYPVIVGNKLYTFSGFTNGLAVIPETEIYDLISGQWSLGASMPLPVTHMGVARVNDDIWIVGGFAGDHPGTATSRVQIYSPGNDQWREGPELPVARASGSLVLVNGKLHHFGGLLPDRRTDINEHWVLDLNNINAGWKADDPLPIARNHLGGVALNGNIYAVGGQFGHDGGNEDVAFVHVYRTDTGNWDRLADMPLALSHFEAGIFVFENRIYVVGGISPNGARDTIFVYDPQSDTWSEFCGIPQRLLAPGARMYGNQLLVLNGGVNGAGSPISTFRYINLMNK</sequence>
<dbReference type="Gene3D" id="2.120.10.80">
    <property type="entry name" value="Kelch-type beta propeller"/>
    <property type="match status" value="2"/>
</dbReference>
<dbReference type="PANTHER" id="PTHR46773">
    <property type="match status" value="1"/>
</dbReference>
<dbReference type="AlphaFoldDB" id="A0A4S3LZ20"/>
<proteinExistence type="predicted"/>
<organism evidence="2 3">
    <name type="scientific">Robertkochia marina</name>
    <dbReference type="NCBI Taxonomy" id="1227945"/>
    <lineage>
        <taxon>Bacteria</taxon>
        <taxon>Pseudomonadati</taxon>
        <taxon>Bacteroidota</taxon>
        <taxon>Flavobacteriia</taxon>
        <taxon>Flavobacteriales</taxon>
        <taxon>Flavobacteriaceae</taxon>
        <taxon>Robertkochia</taxon>
    </lineage>
</organism>
<dbReference type="Proteomes" id="UP000305939">
    <property type="component" value="Unassembled WGS sequence"/>
</dbReference>
<keyword evidence="1" id="KW-0732">Signal</keyword>
<evidence type="ECO:0000313" key="3">
    <source>
        <dbReference type="Proteomes" id="UP000305939"/>
    </source>
</evidence>
<evidence type="ECO:0000313" key="2">
    <source>
        <dbReference type="EMBL" id="THD66535.1"/>
    </source>
</evidence>
<dbReference type="PANTHER" id="PTHR46773:SF5">
    <property type="entry name" value="OS04G0487100 PROTEIN"/>
    <property type="match status" value="1"/>
</dbReference>
<keyword evidence="3" id="KW-1185">Reference proteome</keyword>
<protein>
    <recommendedName>
        <fullName evidence="4">Galactose oxidase</fullName>
    </recommendedName>
</protein>
<dbReference type="RefSeq" id="WP_136336607.1">
    <property type="nucleotide sequence ID" value="NZ_QXMP01000003.1"/>
</dbReference>
<feature type="chain" id="PRO_5020948564" description="Galactose oxidase" evidence="1">
    <location>
        <begin position="27"/>
        <end position="343"/>
    </location>
</feature>
<dbReference type="InterPro" id="IPR015915">
    <property type="entry name" value="Kelch-typ_b-propeller"/>
</dbReference>
<evidence type="ECO:0000256" key="1">
    <source>
        <dbReference type="SAM" id="SignalP"/>
    </source>
</evidence>
<dbReference type="SMART" id="SM00612">
    <property type="entry name" value="Kelch"/>
    <property type="match status" value="4"/>
</dbReference>
<comment type="caution">
    <text evidence="2">The sequence shown here is derived from an EMBL/GenBank/DDBJ whole genome shotgun (WGS) entry which is preliminary data.</text>
</comment>
<dbReference type="InterPro" id="IPR053256">
    <property type="entry name" value="Kelch_repeat-containing"/>
</dbReference>
<dbReference type="InterPro" id="IPR006652">
    <property type="entry name" value="Kelch_1"/>
</dbReference>
<gene>
    <name evidence="2" type="ORF">E7Z59_12125</name>
</gene>
<accession>A0A4S3LZ20</accession>
<dbReference type="EMBL" id="SSMC01000003">
    <property type="protein sequence ID" value="THD66535.1"/>
    <property type="molecule type" value="Genomic_DNA"/>
</dbReference>
<evidence type="ECO:0008006" key="4">
    <source>
        <dbReference type="Google" id="ProtNLM"/>
    </source>
</evidence>
<feature type="signal peptide" evidence="1">
    <location>
        <begin position="1"/>
        <end position="26"/>
    </location>
</feature>
<name>A0A4S3LZ20_9FLAO</name>
<dbReference type="SUPFAM" id="SSF117281">
    <property type="entry name" value="Kelch motif"/>
    <property type="match status" value="2"/>
</dbReference>
<reference evidence="2 3" key="1">
    <citation type="submission" date="2019-04" db="EMBL/GenBank/DDBJ databases">
        <title>Draft genome sequence of Robertkochia marina CC-AMO-30D.</title>
        <authorList>
            <person name="Hameed A."/>
            <person name="Lin S.-Y."/>
            <person name="Shahina M."/>
            <person name="Lai W.-A."/>
            <person name="Young C.-C."/>
        </authorList>
    </citation>
    <scope>NUCLEOTIDE SEQUENCE [LARGE SCALE GENOMIC DNA]</scope>
    <source>
        <strain evidence="2 3">CC-AMO-30D</strain>
    </source>
</reference>